<evidence type="ECO:0000313" key="3">
    <source>
        <dbReference type="EMBL" id="TYK07888.1"/>
    </source>
</evidence>
<sequence>MQYSNHRTQNHKTKYSEHDSIQQEKITNKKIHQRKNKENQTRPYGLHASFLLLVGLPLAVPLPEKLKKRKGEYKIYPNAHISLVIPNDARISLVTSKDTPIRLVIPKDAHISLVIPKDAHISLVIPKDGRISLVIPKDTPIRKEIHDRWRFVVDCLANDAAEGDWGSADTVRRRTHDSIRLRETEREIGNGWGCGERTLEL</sequence>
<organism evidence="3 4">
    <name type="scientific">Cucumis melo var. makuwa</name>
    <name type="common">Oriental melon</name>
    <dbReference type="NCBI Taxonomy" id="1194695"/>
    <lineage>
        <taxon>Eukaryota</taxon>
        <taxon>Viridiplantae</taxon>
        <taxon>Streptophyta</taxon>
        <taxon>Embryophyta</taxon>
        <taxon>Tracheophyta</taxon>
        <taxon>Spermatophyta</taxon>
        <taxon>Magnoliopsida</taxon>
        <taxon>eudicotyledons</taxon>
        <taxon>Gunneridae</taxon>
        <taxon>Pentapetalae</taxon>
        <taxon>rosids</taxon>
        <taxon>fabids</taxon>
        <taxon>Cucurbitales</taxon>
        <taxon>Cucurbitaceae</taxon>
        <taxon>Benincaseae</taxon>
        <taxon>Cucumis</taxon>
    </lineage>
</organism>
<feature type="region of interest" description="Disordered" evidence="1">
    <location>
        <begin position="1"/>
        <end position="40"/>
    </location>
</feature>
<accession>A0A5D3C9N5</accession>
<protein>
    <submittedName>
        <fullName evidence="3">NBS-LRR type resistance protein</fullName>
    </submittedName>
</protein>
<evidence type="ECO:0000256" key="2">
    <source>
        <dbReference type="SAM" id="Phobius"/>
    </source>
</evidence>
<keyword evidence="2" id="KW-1133">Transmembrane helix</keyword>
<reference evidence="3 4" key="1">
    <citation type="submission" date="2019-08" db="EMBL/GenBank/DDBJ databases">
        <title>Draft genome sequences of two oriental melons (Cucumis melo L. var makuwa).</title>
        <authorList>
            <person name="Kwon S.-Y."/>
        </authorList>
    </citation>
    <scope>NUCLEOTIDE SEQUENCE [LARGE SCALE GENOMIC DNA]</scope>
    <source>
        <strain evidence="4">cv. Chang Bougi</strain>
        <tissue evidence="3">Leaf</tissue>
    </source>
</reference>
<proteinExistence type="predicted"/>
<dbReference type="EMBL" id="SSTD01012994">
    <property type="protein sequence ID" value="TYK07888.1"/>
    <property type="molecule type" value="Genomic_DNA"/>
</dbReference>
<keyword evidence="2" id="KW-0812">Transmembrane</keyword>
<comment type="caution">
    <text evidence="3">The sequence shown here is derived from an EMBL/GenBank/DDBJ whole genome shotgun (WGS) entry which is preliminary data.</text>
</comment>
<dbReference type="Proteomes" id="UP000321947">
    <property type="component" value="Unassembled WGS sequence"/>
</dbReference>
<dbReference type="AlphaFoldDB" id="A0A5D3C9N5"/>
<name>A0A5D3C9N5_CUCMM</name>
<evidence type="ECO:0000313" key="4">
    <source>
        <dbReference type="Proteomes" id="UP000321947"/>
    </source>
</evidence>
<keyword evidence="2" id="KW-0472">Membrane</keyword>
<evidence type="ECO:0000256" key="1">
    <source>
        <dbReference type="SAM" id="MobiDB-lite"/>
    </source>
</evidence>
<feature type="transmembrane region" description="Helical" evidence="2">
    <location>
        <begin position="44"/>
        <end position="62"/>
    </location>
</feature>
<gene>
    <name evidence="3" type="ORF">E5676_scaffold1748G00050</name>
</gene>